<dbReference type="EMBL" id="JAPESX010003056">
    <property type="protein sequence ID" value="KAJ8105835.1"/>
    <property type="molecule type" value="Genomic_DNA"/>
</dbReference>
<protein>
    <submittedName>
        <fullName evidence="1">Uncharacterized protein</fullName>
    </submittedName>
</protein>
<organism evidence="1 2">
    <name type="scientific">Nemania bipapillata</name>
    <dbReference type="NCBI Taxonomy" id="110536"/>
    <lineage>
        <taxon>Eukaryota</taxon>
        <taxon>Fungi</taxon>
        <taxon>Dikarya</taxon>
        <taxon>Ascomycota</taxon>
        <taxon>Pezizomycotina</taxon>
        <taxon>Sordariomycetes</taxon>
        <taxon>Xylariomycetidae</taxon>
        <taxon>Xylariales</taxon>
        <taxon>Xylariaceae</taxon>
        <taxon>Nemania</taxon>
    </lineage>
</organism>
<gene>
    <name evidence="1" type="ORF">ONZ43_g7265</name>
</gene>
<evidence type="ECO:0000313" key="1">
    <source>
        <dbReference type="EMBL" id="KAJ8105835.1"/>
    </source>
</evidence>
<reference evidence="1" key="1">
    <citation type="submission" date="2022-11" db="EMBL/GenBank/DDBJ databases">
        <title>Genome Sequence of Nemania bipapillata.</title>
        <authorList>
            <person name="Buettner E."/>
        </authorList>
    </citation>
    <scope>NUCLEOTIDE SEQUENCE</scope>
    <source>
        <strain evidence="1">CP14</strain>
    </source>
</reference>
<evidence type="ECO:0000313" key="2">
    <source>
        <dbReference type="Proteomes" id="UP001153334"/>
    </source>
</evidence>
<sequence length="249" mass="28507">MNATLYQDCIFIEDNYEFKQFSKEQQNKQQRGRRGQFSPEELELTGNAGYKFEALSCIPRPWGEVSRDFIENRHEHTVSIGKTVLCLGGEVDAIWDSKPTQKGAPINWIELKTSAEIRDDRGMNNFERKLMKFWIQSFLLGVPKIIVGFRSQSGILTKLEEIQTASIPDTAAKRGVRSWNANVCINFASAFLDWLRDAINDEGVWRIRRRAGSSAIEVFRTEEVGHGRILTEEFINWRIKLSLSSDAAT</sequence>
<keyword evidence="2" id="KW-1185">Reference proteome</keyword>
<comment type="caution">
    <text evidence="1">The sequence shown here is derived from an EMBL/GenBank/DDBJ whole genome shotgun (WGS) entry which is preliminary data.</text>
</comment>
<accession>A0ACC2HS57</accession>
<name>A0ACC2HS57_9PEZI</name>
<dbReference type="Proteomes" id="UP001153334">
    <property type="component" value="Unassembled WGS sequence"/>
</dbReference>
<proteinExistence type="predicted"/>